<name>A0A0H2KT48_9MICO</name>
<dbReference type="Proteomes" id="UP000035265">
    <property type="component" value="Unassembled WGS sequence"/>
</dbReference>
<comment type="caution">
    <text evidence="1">The sequence shown here is derived from an EMBL/GenBank/DDBJ whole genome shotgun (WGS) entry which is preliminary data.</text>
</comment>
<gene>
    <name evidence="1" type="ORF">FB00_02465</name>
</gene>
<evidence type="ECO:0000313" key="2">
    <source>
        <dbReference type="Proteomes" id="UP000035265"/>
    </source>
</evidence>
<organism evidence="1 2">
    <name type="scientific">Cellulosimicrobium funkei</name>
    <dbReference type="NCBI Taxonomy" id="264251"/>
    <lineage>
        <taxon>Bacteria</taxon>
        <taxon>Bacillati</taxon>
        <taxon>Actinomycetota</taxon>
        <taxon>Actinomycetes</taxon>
        <taxon>Micrococcales</taxon>
        <taxon>Promicromonosporaceae</taxon>
        <taxon>Cellulosimicrobium</taxon>
    </lineage>
</organism>
<accession>A0A0H2KT48</accession>
<dbReference type="EMBL" id="JNBQ01000001">
    <property type="protein sequence ID" value="KLN36740.1"/>
    <property type="molecule type" value="Genomic_DNA"/>
</dbReference>
<keyword evidence="2" id="KW-1185">Reference proteome</keyword>
<proteinExistence type="predicted"/>
<dbReference type="PATRIC" id="fig|264251.5.peg.510"/>
<protein>
    <submittedName>
        <fullName evidence="1">Uncharacterized protein</fullName>
    </submittedName>
</protein>
<dbReference type="STRING" id="264251.FB00_02465"/>
<dbReference type="RefSeq" id="WP_047231154.1">
    <property type="nucleotide sequence ID" value="NZ_JNBQ01000001.1"/>
</dbReference>
<reference evidence="1 2" key="1">
    <citation type="submission" date="2014-05" db="EMBL/GenBank/DDBJ databases">
        <title>Cellulosimicrobium funkei U11 genome.</title>
        <authorList>
            <person name="Hu C."/>
            <person name="Gong Y."/>
            <person name="Wan W."/>
            <person name="Jiang M."/>
        </authorList>
    </citation>
    <scope>NUCLEOTIDE SEQUENCE [LARGE SCALE GENOMIC DNA]</scope>
    <source>
        <strain evidence="1 2">U11</strain>
    </source>
</reference>
<evidence type="ECO:0000313" key="1">
    <source>
        <dbReference type="EMBL" id="KLN36740.1"/>
    </source>
</evidence>
<dbReference type="AlphaFoldDB" id="A0A0H2KT48"/>
<sequence>MAGNDEVRRARVPQGAQAEFADVRVGVMRVGVGAGRALAQLAVRSPRGEDVLRADLGDTIDLHGAGMLHVDDVEGEPGTSSGAVTFTFTPA</sequence>